<accession>A0A9P8IK57</accession>
<comment type="caution">
    <text evidence="1">The sequence shown here is derived from an EMBL/GenBank/DDBJ whole genome shotgun (WGS) entry which is preliminary data.</text>
</comment>
<reference evidence="1" key="1">
    <citation type="submission" date="2021-03" db="EMBL/GenBank/DDBJ databases">
        <title>Comparative genomics and phylogenomic investigation of the class Geoglossomycetes provide insights into ecological specialization and systematics.</title>
        <authorList>
            <person name="Melie T."/>
            <person name="Pirro S."/>
            <person name="Miller A.N."/>
            <person name="Quandt A."/>
        </authorList>
    </citation>
    <scope>NUCLEOTIDE SEQUENCE</scope>
    <source>
        <strain evidence="1">CAQ_001_2017</strain>
    </source>
</reference>
<dbReference type="EMBL" id="JAGHQM010001422">
    <property type="protein sequence ID" value="KAH0555672.1"/>
    <property type="molecule type" value="Genomic_DNA"/>
</dbReference>
<name>A0A9P8IK57_9PEZI</name>
<dbReference type="AlphaFoldDB" id="A0A9P8IK57"/>
<keyword evidence="2" id="KW-1185">Reference proteome</keyword>
<protein>
    <submittedName>
        <fullName evidence="1">Uncharacterized protein</fullName>
    </submittedName>
</protein>
<evidence type="ECO:0000313" key="1">
    <source>
        <dbReference type="EMBL" id="KAH0555672.1"/>
    </source>
</evidence>
<evidence type="ECO:0000313" key="2">
    <source>
        <dbReference type="Proteomes" id="UP000750711"/>
    </source>
</evidence>
<sequence length="198" mass="21722">ELVTIVQASLEFLERGPVVGGYKRDVSPPPLVDEQPALQASHIHLAQPSLAPKTMKLLLTLALTFLAVLPASADFHIVDADARIGIGGSQSGNHGFQLIDSNKFDNCIYIASAPINPGIMKEDDKTPYRNALGGVCGMRDLDFWYRADSDTYDYYQRNGDGTKLGTCYRNNSGKFHSCHVFLSTVKYGLTMPRSLLLN</sequence>
<gene>
    <name evidence="1" type="ORF">GP486_006384</name>
</gene>
<organism evidence="1 2">
    <name type="scientific">Trichoglossum hirsutum</name>
    <dbReference type="NCBI Taxonomy" id="265104"/>
    <lineage>
        <taxon>Eukaryota</taxon>
        <taxon>Fungi</taxon>
        <taxon>Dikarya</taxon>
        <taxon>Ascomycota</taxon>
        <taxon>Pezizomycotina</taxon>
        <taxon>Geoglossomycetes</taxon>
        <taxon>Geoglossales</taxon>
        <taxon>Geoglossaceae</taxon>
        <taxon>Trichoglossum</taxon>
    </lineage>
</organism>
<proteinExistence type="predicted"/>
<feature type="non-terminal residue" evidence="1">
    <location>
        <position position="1"/>
    </location>
</feature>
<dbReference type="Proteomes" id="UP000750711">
    <property type="component" value="Unassembled WGS sequence"/>
</dbReference>